<dbReference type="OrthoDB" id="9810111at2"/>
<feature type="transmembrane region" description="Helical" evidence="6">
    <location>
        <begin position="340"/>
        <end position="362"/>
    </location>
</feature>
<accession>A0A4Y6UKJ0</accession>
<feature type="transmembrane region" description="Helical" evidence="6">
    <location>
        <begin position="138"/>
        <end position="159"/>
    </location>
</feature>
<dbReference type="PROSITE" id="PS50850">
    <property type="entry name" value="MFS"/>
    <property type="match status" value="1"/>
</dbReference>
<evidence type="ECO:0000256" key="1">
    <source>
        <dbReference type="ARBA" id="ARBA00004651"/>
    </source>
</evidence>
<sequence>MLFKNLQRQAIIGLCALFVCTFTALTSEVAPVGLLINIAHAFDIPEGEAGLSVSAFALMVALGAVPLTILTGKIDRKRLMIYALSGYVVSNLIVTVAPSFAVMCMGRMIGGLSHAVLMSICAAYAAKLVPAHMTGRAISFVYGGTSLGAILGVPGAAAIGHYCGWRIAMLLITGLALVLTVCIAFFLPAVANSSTANNAIPAIRSPKAMRLFLIVTAVDAIFFLGHNLLYTYVAPLLLDHGLPSNLISVALLVSGALSILGLWGAGQVVDRWPAGGVFVSGMAMLVGMGLMYGHILSGWVSVAAVSVWCIGYTSIIPFVMSGAIRAQATRPDVAGAAINAASNVGILLGSAVGGQVLTYVGFKGLTPFAIITVLSGLILALSSSGAFPRVLSSGSETTDHVMH</sequence>
<comment type="subcellular location">
    <subcellularLocation>
        <location evidence="1">Cell membrane</location>
        <topology evidence="1">Multi-pass membrane protein</topology>
    </subcellularLocation>
</comment>
<evidence type="ECO:0000256" key="4">
    <source>
        <dbReference type="ARBA" id="ARBA00022989"/>
    </source>
</evidence>
<dbReference type="GO" id="GO:0022857">
    <property type="term" value="F:transmembrane transporter activity"/>
    <property type="evidence" value="ECO:0007669"/>
    <property type="project" value="InterPro"/>
</dbReference>
<dbReference type="PANTHER" id="PTHR43124">
    <property type="entry name" value="PURINE EFFLUX PUMP PBUE"/>
    <property type="match status" value="1"/>
</dbReference>
<keyword evidence="4 6" id="KW-1133">Transmembrane helix</keyword>
<dbReference type="InterPro" id="IPR050189">
    <property type="entry name" value="MFS_Efflux_Transporters"/>
</dbReference>
<dbReference type="AlphaFoldDB" id="A0A4Y6UKJ0"/>
<feature type="transmembrane region" description="Helical" evidence="6">
    <location>
        <begin position="79"/>
        <end position="102"/>
    </location>
</feature>
<feature type="transmembrane region" description="Helical" evidence="6">
    <location>
        <begin position="272"/>
        <end position="292"/>
    </location>
</feature>
<name>A0A4Y6UKJ0_9PROT</name>
<feature type="transmembrane region" description="Helical" evidence="6">
    <location>
        <begin position="368"/>
        <end position="387"/>
    </location>
</feature>
<evidence type="ECO:0000256" key="2">
    <source>
        <dbReference type="ARBA" id="ARBA00022475"/>
    </source>
</evidence>
<dbReference type="InterPro" id="IPR011701">
    <property type="entry name" value="MFS"/>
</dbReference>
<dbReference type="RefSeq" id="WP_141459583.1">
    <property type="nucleotide sequence ID" value="NZ_CP038141.1"/>
</dbReference>
<feature type="transmembrane region" description="Helical" evidence="6">
    <location>
        <begin position="211"/>
        <end position="233"/>
    </location>
</feature>
<evidence type="ECO:0000259" key="7">
    <source>
        <dbReference type="PROSITE" id="PS50850"/>
    </source>
</evidence>
<feature type="transmembrane region" description="Helical" evidence="6">
    <location>
        <begin position="165"/>
        <end position="190"/>
    </location>
</feature>
<keyword evidence="3 6" id="KW-0812">Transmembrane</keyword>
<protein>
    <submittedName>
        <fullName evidence="8">MFS transporter</fullName>
    </submittedName>
</protein>
<dbReference type="GO" id="GO:0005886">
    <property type="term" value="C:plasma membrane"/>
    <property type="evidence" value="ECO:0007669"/>
    <property type="project" value="UniProtKB-SubCell"/>
</dbReference>
<organism evidence="8 9">
    <name type="scientific">Swingsia samuiensis</name>
    <dbReference type="NCBI Taxonomy" id="1293412"/>
    <lineage>
        <taxon>Bacteria</taxon>
        <taxon>Pseudomonadati</taxon>
        <taxon>Pseudomonadota</taxon>
        <taxon>Alphaproteobacteria</taxon>
        <taxon>Acetobacterales</taxon>
        <taxon>Acetobacteraceae</taxon>
        <taxon>Swingsia</taxon>
    </lineage>
</organism>
<dbReference type="Gene3D" id="1.20.1250.20">
    <property type="entry name" value="MFS general substrate transporter like domains"/>
    <property type="match status" value="1"/>
</dbReference>
<evidence type="ECO:0000256" key="6">
    <source>
        <dbReference type="SAM" id="Phobius"/>
    </source>
</evidence>
<keyword evidence="9" id="KW-1185">Reference proteome</keyword>
<dbReference type="PANTHER" id="PTHR43124:SF3">
    <property type="entry name" value="CHLORAMPHENICOL EFFLUX PUMP RV0191"/>
    <property type="match status" value="1"/>
</dbReference>
<dbReference type="CDD" id="cd17324">
    <property type="entry name" value="MFS_NepI_like"/>
    <property type="match status" value="1"/>
</dbReference>
<dbReference type="Proteomes" id="UP000316313">
    <property type="component" value="Chromosome"/>
</dbReference>
<keyword evidence="5 6" id="KW-0472">Membrane</keyword>
<keyword evidence="2" id="KW-1003">Cell membrane</keyword>
<reference evidence="8 9" key="1">
    <citation type="submission" date="2019-03" db="EMBL/GenBank/DDBJ databases">
        <title>The complete genome sequence of Swingsia samuiensis NBRC107927(T).</title>
        <authorList>
            <person name="Chua K.-O."/>
            <person name="Chan K.-G."/>
            <person name="See-Too W.-S."/>
        </authorList>
    </citation>
    <scope>NUCLEOTIDE SEQUENCE [LARGE SCALE GENOMIC DNA]</scope>
    <source>
        <strain evidence="8 9">AH83</strain>
    </source>
</reference>
<feature type="transmembrane region" description="Helical" evidence="6">
    <location>
        <begin position="298"/>
        <end position="319"/>
    </location>
</feature>
<gene>
    <name evidence="8" type="ORF">E3D00_02305</name>
</gene>
<evidence type="ECO:0000256" key="3">
    <source>
        <dbReference type="ARBA" id="ARBA00022692"/>
    </source>
</evidence>
<evidence type="ECO:0000313" key="9">
    <source>
        <dbReference type="Proteomes" id="UP000316313"/>
    </source>
</evidence>
<evidence type="ECO:0000256" key="5">
    <source>
        <dbReference type="ARBA" id="ARBA00023136"/>
    </source>
</evidence>
<proteinExistence type="predicted"/>
<feature type="transmembrane region" description="Helical" evidence="6">
    <location>
        <begin position="245"/>
        <end position="265"/>
    </location>
</feature>
<feature type="transmembrane region" description="Helical" evidence="6">
    <location>
        <begin position="108"/>
        <end position="126"/>
    </location>
</feature>
<dbReference type="Pfam" id="PF07690">
    <property type="entry name" value="MFS_1"/>
    <property type="match status" value="1"/>
</dbReference>
<dbReference type="EMBL" id="CP038141">
    <property type="protein sequence ID" value="QDH16535.1"/>
    <property type="molecule type" value="Genomic_DNA"/>
</dbReference>
<evidence type="ECO:0000313" key="8">
    <source>
        <dbReference type="EMBL" id="QDH16535.1"/>
    </source>
</evidence>
<dbReference type="InterPro" id="IPR020846">
    <property type="entry name" value="MFS_dom"/>
</dbReference>
<dbReference type="InterPro" id="IPR036259">
    <property type="entry name" value="MFS_trans_sf"/>
</dbReference>
<dbReference type="KEGG" id="ssam:E3D00_02305"/>
<feature type="domain" description="Major facilitator superfamily (MFS) profile" evidence="7">
    <location>
        <begin position="1"/>
        <end position="387"/>
    </location>
</feature>
<feature type="transmembrane region" description="Helical" evidence="6">
    <location>
        <begin position="51"/>
        <end position="72"/>
    </location>
</feature>
<dbReference type="SUPFAM" id="SSF103473">
    <property type="entry name" value="MFS general substrate transporter"/>
    <property type="match status" value="1"/>
</dbReference>